<dbReference type="GO" id="GO:0006412">
    <property type="term" value="P:translation"/>
    <property type="evidence" value="ECO:0007669"/>
    <property type="project" value="InterPro"/>
</dbReference>
<dbReference type="InterPro" id="IPR012340">
    <property type="entry name" value="NA-bd_OB-fold"/>
</dbReference>
<protein>
    <recommendedName>
        <fullName evidence="7">Ribosomal protein S17</fullName>
    </recommendedName>
</protein>
<dbReference type="VEuPathDB" id="FungiDB:PV08_10829"/>
<reference evidence="5 6" key="1">
    <citation type="submission" date="2015-01" db="EMBL/GenBank/DDBJ databases">
        <title>The Genome Sequence of Exophiala spinifera CBS89968.</title>
        <authorList>
            <consortium name="The Broad Institute Genomics Platform"/>
            <person name="Cuomo C."/>
            <person name="de Hoog S."/>
            <person name="Gorbushina A."/>
            <person name="Stielow B."/>
            <person name="Teixiera M."/>
            <person name="Abouelleil A."/>
            <person name="Chapman S.B."/>
            <person name="Priest M."/>
            <person name="Young S.K."/>
            <person name="Wortman J."/>
            <person name="Nusbaum C."/>
            <person name="Birren B."/>
        </authorList>
    </citation>
    <scope>NUCLEOTIDE SEQUENCE [LARGE SCALE GENOMIC DNA]</scope>
    <source>
        <strain evidence="5 6">CBS 89968</strain>
    </source>
</reference>
<evidence type="ECO:0008006" key="7">
    <source>
        <dbReference type="Google" id="ProtNLM"/>
    </source>
</evidence>
<keyword evidence="6" id="KW-1185">Reference proteome</keyword>
<dbReference type="Proteomes" id="UP000053328">
    <property type="component" value="Unassembled WGS sequence"/>
</dbReference>
<evidence type="ECO:0000256" key="1">
    <source>
        <dbReference type="ARBA" id="ARBA00010254"/>
    </source>
</evidence>
<keyword evidence="2" id="KW-0689">Ribosomal protein</keyword>
<feature type="compositionally biased region" description="Low complexity" evidence="4">
    <location>
        <begin position="95"/>
        <end position="107"/>
    </location>
</feature>
<comment type="similarity">
    <text evidence="1">Belongs to the universal ribosomal protein uS17 family.</text>
</comment>
<gene>
    <name evidence="5" type="ORF">PV08_10829</name>
</gene>
<dbReference type="Pfam" id="PF00366">
    <property type="entry name" value="Ribosomal_S17"/>
    <property type="match status" value="1"/>
</dbReference>
<dbReference type="GO" id="GO:1990904">
    <property type="term" value="C:ribonucleoprotein complex"/>
    <property type="evidence" value="ECO:0007669"/>
    <property type="project" value="UniProtKB-KW"/>
</dbReference>
<dbReference type="HOGENOM" id="CLU_079097_0_0_1"/>
<dbReference type="STRING" id="91928.A0A0D2AXY0"/>
<evidence type="ECO:0000256" key="3">
    <source>
        <dbReference type="ARBA" id="ARBA00023274"/>
    </source>
</evidence>
<feature type="compositionally biased region" description="Basic and acidic residues" evidence="4">
    <location>
        <begin position="54"/>
        <end position="63"/>
    </location>
</feature>
<dbReference type="RefSeq" id="XP_016231744.1">
    <property type="nucleotide sequence ID" value="XM_016385142.1"/>
</dbReference>
<dbReference type="GO" id="GO:0005840">
    <property type="term" value="C:ribosome"/>
    <property type="evidence" value="ECO:0007669"/>
    <property type="project" value="UniProtKB-KW"/>
</dbReference>
<evidence type="ECO:0000256" key="4">
    <source>
        <dbReference type="SAM" id="MobiDB-lite"/>
    </source>
</evidence>
<dbReference type="GO" id="GO:0003735">
    <property type="term" value="F:structural constituent of ribosome"/>
    <property type="evidence" value="ECO:0007669"/>
    <property type="project" value="InterPro"/>
</dbReference>
<evidence type="ECO:0000313" key="5">
    <source>
        <dbReference type="EMBL" id="KIW11528.1"/>
    </source>
</evidence>
<evidence type="ECO:0000313" key="6">
    <source>
        <dbReference type="Proteomes" id="UP000053328"/>
    </source>
</evidence>
<dbReference type="Gene3D" id="2.40.50.140">
    <property type="entry name" value="Nucleic acid-binding proteins"/>
    <property type="match status" value="1"/>
</dbReference>
<dbReference type="OrthoDB" id="4117078at2759"/>
<keyword evidence="3" id="KW-0687">Ribonucleoprotein</keyword>
<feature type="compositionally biased region" description="Low complexity" evidence="4">
    <location>
        <begin position="75"/>
        <end position="87"/>
    </location>
</feature>
<proteinExistence type="inferred from homology"/>
<dbReference type="EMBL" id="KN847499">
    <property type="protein sequence ID" value="KIW11528.1"/>
    <property type="molecule type" value="Genomic_DNA"/>
</dbReference>
<organism evidence="5 6">
    <name type="scientific">Exophiala spinifera</name>
    <dbReference type="NCBI Taxonomy" id="91928"/>
    <lineage>
        <taxon>Eukaryota</taxon>
        <taxon>Fungi</taxon>
        <taxon>Dikarya</taxon>
        <taxon>Ascomycota</taxon>
        <taxon>Pezizomycotina</taxon>
        <taxon>Eurotiomycetes</taxon>
        <taxon>Chaetothyriomycetidae</taxon>
        <taxon>Chaetothyriales</taxon>
        <taxon>Herpotrichiellaceae</taxon>
        <taxon>Exophiala</taxon>
    </lineage>
</organism>
<feature type="region of interest" description="Disordered" evidence="4">
    <location>
        <begin position="35"/>
        <end position="125"/>
    </location>
</feature>
<feature type="compositionally biased region" description="Basic residues" evidence="4">
    <location>
        <begin position="299"/>
        <end position="310"/>
    </location>
</feature>
<dbReference type="GeneID" id="27337912"/>
<name>A0A0D2AXY0_9EURO</name>
<accession>A0A0D2AXY0</accession>
<dbReference type="AlphaFoldDB" id="A0A0D2AXY0"/>
<dbReference type="SUPFAM" id="SSF50249">
    <property type="entry name" value="Nucleic acid-binding proteins"/>
    <property type="match status" value="1"/>
</dbReference>
<dbReference type="InterPro" id="IPR000266">
    <property type="entry name" value="Ribosomal_uS17"/>
</dbReference>
<evidence type="ECO:0000256" key="2">
    <source>
        <dbReference type="ARBA" id="ARBA00022980"/>
    </source>
</evidence>
<sequence>MNPVATAWVRACRGAPTRCIVLTYPSNITSFSVSRLHRRHAPQSQQAPFSSLRPAREAQRAHDNVSSVSEDPLISSSAAQSSPLSGATAGSIPLSSTTNTPFNSTTPVAYAAENPDDATKPAKGHTLVGRVSRVGTMNKTVRVSRTIQVWDRHLRKYYKRKAHDMVHDPFNILNEGDVVEYGSHAASIVQAPSSVRDEVHAAIGAVPESTGSGSEGEGKAPVNITYAPSGVSSLAAAGTTGGVTGTSIGVAAPTKNVKYVVHQVITPFGLPVHMRLPRTVGSPKGRWEGTAGEVLKGNVRQKARGKSKAR</sequence>
<feature type="region of interest" description="Disordered" evidence="4">
    <location>
        <begin position="281"/>
        <end position="310"/>
    </location>
</feature>